<dbReference type="EMBL" id="AVOT02005150">
    <property type="protein sequence ID" value="MBW0478339.1"/>
    <property type="molecule type" value="Genomic_DNA"/>
</dbReference>
<evidence type="ECO:0000313" key="3">
    <source>
        <dbReference type="Proteomes" id="UP000765509"/>
    </source>
</evidence>
<keyword evidence="1" id="KW-0732">Signal</keyword>
<proteinExistence type="predicted"/>
<evidence type="ECO:0000313" key="2">
    <source>
        <dbReference type="EMBL" id="MBW0478339.1"/>
    </source>
</evidence>
<protein>
    <recommendedName>
        <fullName evidence="4">Secreted protein</fullName>
    </recommendedName>
</protein>
<evidence type="ECO:0000256" key="1">
    <source>
        <dbReference type="SAM" id="SignalP"/>
    </source>
</evidence>
<feature type="chain" id="PRO_5040140520" description="Secreted protein" evidence="1">
    <location>
        <begin position="26"/>
        <end position="95"/>
    </location>
</feature>
<name>A0A9Q3C6X4_9BASI</name>
<organism evidence="2 3">
    <name type="scientific">Austropuccinia psidii MF-1</name>
    <dbReference type="NCBI Taxonomy" id="1389203"/>
    <lineage>
        <taxon>Eukaryota</taxon>
        <taxon>Fungi</taxon>
        <taxon>Dikarya</taxon>
        <taxon>Basidiomycota</taxon>
        <taxon>Pucciniomycotina</taxon>
        <taxon>Pucciniomycetes</taxon>
        <taxon>Pucciniales</taxon>
        <taxon>Sphaerophragmiaceae</taxon>
        <taxon>Austropuccinia</taxon>
    </lineage>
</organism>
<gene>
    <name evidence="2" type="ORF">O181_018054</name>
</gene>
<dbReference type="Proteomes" id="UP000765509">
    <property type="component" value="Unassembled WGS sequence"/>
</dbReference>
<evidence type="ECO:0008006" key="4">
    <source>
        <dbReference type="Google" id="ProtNLM"/>
    </source>
</evidence>
<feature type="signal peptide" evidence="1">
    <location>
        <begin position="1"/>
        <end position="25"/>
    </location>
</feature>
<reference evidence="2" key="1">
    <citation type="submission" date="2021-03" db="EMBL/GenBank/DDBJ databases">
        <title>Draft genome sequence of rust myrtle Austropuccinia psidii MF-1, a brazilian biotype.</title>
        <authorList>
            <person name="Quecine M.C."/>
            <person name="Pachon D.M.R."/>
            <person name="Bonatelli M.L."/>
            <person name="Correr F.H."/>
            <person name="Franceschini L.M."/>
            <person name="Leite T.F."/>
            <person name="Margarido G.R.A."/>
            <person name="Almeida C.A."/>
            <person name="Ferrarezi J.A."/>
            <person name="Labate C.A."/>
        </authorList>
    </citation>
    <scope>NUCLEOTIDE SEQUENCE</scope>
    <source>
        <strain evidence="2">MF-1</strain>
    </source>
</reference>
<comment type="caution">
    <text evidence="2">The sequence shown here is derived from an EMBL/GenBank/DDBJ whole genome shotgun (WGS) entry which is preliminary data.</text>
</comment>
<sequence length="95" mass="11025">MRISCGSRNCSQFIWSIIFILETLFDSYSHPNHRDQSSDLNNPAHLIHRQSGLSSCSLRDSVYRQFRLCSTNSLVWCDLSWKSNLQLIPERGHGR</sequence>
<keyword evidence="3" id="KW-1185">Reference proteome</keyword>
<dbReference type="AlphaFoldDB" id="A0A9Q3C6X4"/>
<accession>A0A9Q3C6X4</accession>